<accession>V4HV59</accession>
<dbReference type="Proteomes" id="UP000017820">
    <property type="component" value="Unassembled WGS sequence"/>
</dbReference>
<dbReference type="GeneID" id="29920440"/>
<keyword evidence="1" id="KW-0812">Transmembrane</keyword>
<evidence type="ECO:0000313" key="3">
    <source>
        <dbReference type="Proteomes" id="UP000017820"/>
    </source>
</evidence>
<dbReference type="AlphaFoldDB" id="V4HV59"/>
<keyword evidence="1" id="KW-0472">Membrane</keyword>
<sequence length="185" mass="21317">MDNKEFEQLSSIWQSAEQKELPEMDTLLKRHKRQHLVLKVNFCIELVAILAVSVFFVVSLFKGFDLIKQLWVGFATVWGITIFVLMNKSRLSSLRQLRSEQISTSIEVHSKLIKNEIFRWTLSVKATWIFVAALMVFAIARCYFLNCTISDLLNIGISFLVLLASIVFFARKNKKAKEVLSALEQ</sequence>
<dbReference type="EMBL" id="AUSV01000032">
    <property type="protein sequence ID" value="ESP93683.1"/>
    <property type="molecule type" value="Genomic_DNA"/>
</dbReference>
<proteinExistence type="predicted"/>
<reference evidence="2 3" key="1">
    <citation type="submission" date="2013-07" db="EMBL/GenBank/DDBJ databases">
        <title>Draft genome sequence of Pseudoalteromonas luteoviolacea 2ta16.</title>
        <authorList>
            <person name="Allen E.E."/>
            <person name="Azam F."/>
            <person name="Podell S."/>
        </authorList>
    </citation>
    <scope>NUCLEOTIDE SEQUENCE [LARGE SCALE GENOMIC DNA]</scope>
    <source>
        <strain evidence="2 3">2ta16</strain>
    </source>
</reference>
<feature type="transmembrane region" description="Helical" evidence="1">
    <location>
        <begin position="36"/>
        <end position="61"/>
    </location>
</feature>
<keyword evidence="1" id="KW-1133">Transmembrane helix</keyword>
<dbReference type="RefSeq" id="WP_023398768.1">
    <property type="nucleotide sequence ID" value="NZ_AUSV01000032.1"/>
</dbReference>
<feature type="transmembrane region" description="Helical" evidence="1">
    <location>
        <begin position="126"/>
        <end position="146"/>
    </location>
</feature>
<gene>
    <name evidence="2" type="ORF">PL2TA16_02887</name>
</gene>
<feature type="transmembrane region" description="Helical" evidence="1">
    <location>
        <begin position="152"/>
        <end position="170"/>
    </location>
</feature>
<feature type="transmembrane region" description="Helical" evidence="1">
    <location>
        <begin position="67"/>
        <end position="86"/>
    </location>
</feature>
<dbReference type="PATRIC" id="fig|1353533.3.peg.1835"/>
<comment type="caution">
    <text evidence="2">The sequence shown here is derived from an EMBL/GenBank/DDBJ whole genome shotgun (WGS) entry which is preliminary data.</text>
</comment>
<name>V4HV59_PSEL2</name>
<organism evidence="2 3">
    <name type="scientific">Pseudoalteromonas luteoviolacea (strain 2ta16)</name>
    <dbReference type="NCBI Taxonomy" id="1353533"/>
    <lineage>
        <taxon>Bacteria</taxon>
        <taxon>Pseudomonadati</taxon>
        <taxon>Pseudomonadota</taxon>
        <taxon>Gammaproteobacteria</taxon>
        <taxon>Alteromonadales</taxon>
        <taxon>Pseudoalteromonadaceae</taxon>
        <taxon>Pseudoalteromonas</taxon>
    </lineage>
</organism>
<protein>
    <submittedName>
        <fullName evidence="2">Uncharacterized protein</fullName>
    </submittedName>
</protein>
<evidence type="ECO:0000313" key="2">
    <source>
        <dbReference type="EMBL" id="ESP93683.1"/>
    </source>
</evidence>
<evidence type="ECO:0000256" key="1">
    <source>
        <dbReference type="SAM" id="Phobius"/>
    </source>
</evidence>